<keyword evidence="4" id="KW-1185">Reference proteome</keyword>
<evidence type="ECO:0000259" key="2">
    <source>
        <dbReference type="PROSITE" id="PS51084"/>
    </source>
</evidence>
<proteinExistence type="predicted"/>
<dbReference type="Gene3D" id="3.30.428.10">
    <property type="entry name" value="HIT-like"/>
    <property type="match status" value="1"/>
</dbReference>
<dbReference type="InterPro" id="IPR019808">
    <property type="entry name" value="Histidine_triad_CS"/>
</dbReference>
<accession>A0ABP6PZ22</accession>
<dbReference type="PROSITE" id="PS51084">
    <property type="entry name" value="HIT_2"/>
    <property type="match status" value="1"/>
</dbReference>
<name>A0ABP6PZ22_9ACTN</name>
<reference evidence="4" key="1">
    <citation type="journal article" date="2019" name="Int. J. Syst. Evol. Microbiol.">
        <title>The Global Catalogue of Microorganisms (GCM) 10K type strain sequencing project: providing services to taxonomists for standard genome sequencing and annotation.</title>
        <authorList>
            <consortium name="The Broad Institute Genomics Platform"/>
            <consortium name="The Broad Institute Genome Sequencing Center for Infectious Disease"/>
            <person name="Wu L."/>
            <person name="Ma J."/>
        </authorList>
    </citation>
    <scope>NUCLEOTIDE SEQUENCE [LARGE SCALE GENOMIC DNA]</scope>
    <source>
        <strain evidence="4">JCM 9377</strain>
    </source>
</reference>
<dbReference type="Pfam" id="PF01230">
    <property type="entry name" value="HIT"/>
    <property type="match status" value="1"/>
</dbReference>
<organism evidence="3 4">
    <name type="scientific">Actinocorallia longicatena</name>
    <dbReference type="NCBI Taxonomy" id="111803"/>
    <lineage>
        <taxon>Bacteria</taxon>
        <taxon>Bacillati</taxon>
        <taxon>Actinomycetota</taxon>
        <taxon>Actinomycetes</taxon>
        <taxon>Streptosporangiales</taxon>
        <taxon>Thermomonosporaceae</taxon>
        <taxon>Actinocorallia</taxon>
    </lineage>
</organism>
<gene>
    <name evidence="3" type="ORF">GCM10010468_07510</name>
</gene>
<dbReference type="RefSeq" id="WP_344822120.1">
    <property type="nucleotide sequence ID" value="NZ_BAAAUV010000002.1"/>
</dbReference>
<dbReference type="PRINTS" id="PR00332">
    <property type="entry name" value="HISTRIAD"/>
</dbReference>
<dbReference type="PANTHER" id="PTHR46648:SF1">
    <property type="entry name" value="ADENOSINE 5'-MONOPHOSPHORAMIDASE HNT1"/>
    <property type="match status" value="1"/>
</dbReference>
<evidence type="ECO:0000313" key="3">
    <source>
        <dbReference type="EMBL" id="GAA3196749.1"/>
    </source>
</evidence>
<evidence type="ECO:0000313" key="4">
    <source>
        <dbReference type="Proteomes" id="UP001501237"/>
    </source>
</evidence>
<dbReference type="PANTHER" id="PTHR46648">
    <property type="entry name" value="HIT FAMILY PROTEIN 1"/>
    <property type="match status" value="1"/>
</dbReference>
<evidence type="ECO:0000256" key="1">
    <source>
        <dbReference type="PROSITE-ProRule" id="PRU00464"/>
    </source>
</evidence>
<feature type="short sequence motif" description="Histidine triad motif" evidence="1">
    <location>
        <begin position="95"/>
        <end position="99"/>
    </location>
</feature>
<dbReference type="InterPro" id="IPR011146">
    <property type="entry name" value="HIT-like"/>
</dbReference>
<protein>
    <submittedName>
        <fullName evidence="3">HIT family protein</fullName>
    </submittedName>
</protein>
<dbReference type="Proteomes" id="UP001501237">
    <property type="component" value="Unassembled WGS sequence"/>
</dbReference>
<sequence>MGSCLFCRIIAGELPATLVLEEKDCVAFLDTRPLFKGHVLLVPREHHETLPELPPELVEPLFSTARRLAKAVENGLGAGGSFVAMNNRVSQSVPHLHVHVVPRVKGDGLRGFFWPRHSYESEAEAADVAMRITGAL</sequence>
<comment type="caution">
    <text evidence="3">The sequence shown here is derived from an EMBL/GenBank/DDBJ whole genome shotgun (WGS) entry which is preliminary data.</text>
</comment>
<dbReference type="SUPFAM" id="SSF54197">
    <property type="entry name" value="HIT-like"/>
    <property type="match status" value="1"/>
</dbReference>
<feature type="domain" description="HIT" evidence="2">
    <location>
        <begin position="5"/>
        <end position="110"/>
    </location>
</feature>
<dbReference type="EMBL" id="BAAAUV010000002">
    <property type="protein sequence ID" value="GAA3196749.1"/>
    <property type="molecule type" value="Genomic_DNA"/>
</dbReference>
<dbReference type="PROSITE" id="PS00892">
    <property type="entry name" value="HIT_1"/>
    <property type="match status" value="1"/>
</dbReference>
<dbReference type="InterPro" id="IPR036265">
    <property type="entry name" value="HIT-like_sf"/>
</dbReference>
<dbReference type="InterPro" id="IPR001310">
    <property type="entry name" value="Histidine_triad_HIT"/>
</dbReference>